<dbReference type="InterPro" id="IPR005368">
    <property type="entry name" value="UPF0175"/>
</dbReference>
<comment type="similarity">
    <text evidence="1">Belongs to the phD/YefM antitoxin family.</text>
</comment>
<proteinExistence type="inferred from homology"/>
<comment type="caution">
    <text evidence="2">The sequence shown here is derived from an EMBL/GenBank/DDBJ whole genome shotgun (WGS) entry which is preliminary data.</text>
</comment>
<evidence type="ECO:0000313" key="2">
    <source>
        <dbReference type="EMBL" id="MEA5391855.1"/>
    </source>
</evidence>
<protein>
    <submittedName>
        <fullName evidence="2">UPF0175 family protein</fullName>
    </submittedName>
</protein>
<dbReference type="SUPFAM" id="SSF143120">
    <property type="entry name" value="YefM-like"/>
    <property type="match status" value="1"/>
</dbReference>
<evidence type="ECO:0000313" key="3">
    <source>
        <dbReference type="Proteomes" id="UP001304461"/>
    </source>
</evidence>
<gene>
    <name evidence="2" type="ORF">VB738_11365</name>
</gene>
<keyword evidence="3" id="KW-1185">Reference proteome</keyword>
<accession>A0ABU5RVQ2</accession>
<dbReference type="Pfam" id="PF03683">
    <property type="entry name" value="UPF0175"/>
    <property type="match status" value="1"/>
</dbReference>
<dbReference type="Proteomes" id="UP001304461">
    <property type="component" value="Unassembled WGS sequence"/>
</dbReference>
<reference evidence="2 3" key="1">
    <citation type="submission" date="2023-12" db="EMBL/GenBank/DDBJ databases">
        <title>Baltic Sea Cyanobacteria.</title>
        <authorList>
            <person name="Delbaje E."/>
            <person name="Fewer D.P."/>
            <person name="Shishido T.K."/>
        </authorList>
    </citation>
    <scope>NUCLEOTIDE SEQUENCE [LARGE SCALE GENOMIC DNA]</scope>
    <source>
        <strain evidence="2 3">UHCC 0139</strain>
    </source>
</reference>
<evidence type="ECO:0000256" key="1">
    <source>
        <dbReference type="ARBA" id="ARBA00009981"/>
    </source>
</evidence>
<dbReference type="EMBL" id="JAYGHX010000006">
    <property type="protein sequence ID" value="MEA5391855.1"/>
    <property type="molecule type" value="Genomic_DNA"/>
</dbReference>
<sequence length="122" mass="13075">MAMRAVSVSGLKNNPSEALRQAKTDMVVVLNRDHPDALLMGLDQQGLLQAPGVRPALATALFREGELSLARAARVADMDTATFIVHLSRLGIAAIRLTEAETRADLDTLEQWLQSSSATPAP</sequence>
<dbReference type="InterPro" id="IPR036165">
    <property type="entry name" value="YefM-like_sf"/>
</dbReference>
<dbReference type="RefSeq" id="WP_254958271.1">
    <property type="nucleotide sequence ID" value="NZ_JAYGHX010000006.1"/>
</dbReference>
<organism evidence="2 3">
    <name type="scientific">Cyanobium gracile UHCC 0139</name>
    <dbReference type="NCBI Taxonomy" id="3110308"/>
    <lineage>
        <taxon>Bacteria</taxon>
        <taxon>Bacillati</taxon>
        <taxon>Cyanobacteriota</taxon>
        <taxon>Cyanophyceae</taxon>
        <taxon>Synechococcales</taxon>
        <taxon>Prochlorococcaceae</taxon>
        <taxon>Cyanobium</taxon>
    </lineage>
</organism>
<name>A0ABU5RVQ2_9CYAN</name>